<sequence length="277" mass="33795">MVRRKYRRLFIFLLVIVVLNFFKMIFITDNIIYIINISYNPKTEFITGHQYFNGFFMYKKFNLEKNALLKFNSIGIPYFINLSNNILIKKAENNIFIFHEKNIHNFKVENLTFKSQIPLNIIQLTNIIKFLKNIDINIPKNLFILETQYKQSFFVPKNYIFIRPKDIKNGIFVHELSHYTFGYKIQRKNKNDIWPEIICEAIRLKYLSLYDYNLYNEILNKKTDTPDQTYSQILKYPLILKKLNTFIFEMKNKYNNTSLSDQDFFKFYYYFERRENN</sequence>
<keyword evidence="1" id="KW-1133">Transmembrane helix</keyword>
<reference evidence="2 3" key="1">
    <citation type="submission" date="2021-02" db="EMBL/GenBank/DDBJ databases">
        <title>Characterization of Marinitoga sp. nov. str. BP5-C20A.</title>
        <authorList>
            <person name="Erauso G."/>
            <person name="Postec A."/>
        </authorList>
    </citation>
    <scope>NUCLEOTIDE SEQUENCE [LARGE SCALE GENOMIC DNA]</scope>
    <source>
        <strain evidence="2 3">BP5-C20A</strain>
    </source>
</reference>
<dbReference type="RefSeq" id="WP_280999337.1">
    <property type="nucleotide sequence ID" value="NZ_CP069362.1"/>
</dbReference>
<evidence type="ECO:0000256" key="1">
    <source>
        <dbReference type="SAM" id="Phobius"/>
    </source>
</evidence>
<keyword evidence="1" id="KW-0812">Transmembrane</keyword>
<evidence type="ECO:0000313" key="3">
    <source>
        <dbReference type="Proteomes" id="UP001232493"/>
    </source>
</evidence>
<accession>A0ABY8PR53</accession>
<keyword evidence="1" id="KW-0472">Membrane</keyword>
<feature type="transmembrane region" description="Helical" evidence="1">
    <location>
        <begin position="9"/>
        <end position="35"/>
    </location>
</feature>
<organism evidence="2 3">
    <name type="scientific">Marinitoga aeolica</name>
    <dbReference type="NCBI Taxonomy" id="2809031"/>
    <lineage>
        <taxon>Bacteria</taxon>
        <taxon>Thermotogati</taxon>
        <taxon>Thermotogota</taxon>
        <taxon>Thermotogae</taxon>
        <taxon>Petrotogales</taxon>
        <taxon>Petrotogaceae</taxon>
        <taxon>Marinitoga</taxon>
    </lineage>
</organism>
<evidence type="ECO:0008006" key="4">
    <source>
        <dbReference type="Google" id="ProtNLM"/>
    </source>
</evidence>
<gene>
    <name evidence="2" type="ORF">JRV97_00860</name>
</gene>
<dbReference type="Proteomes" id="UP001232493">
    <property type="component" value="Chromosome"/>
</dbReference>
<protein>
    <recommendedName>
        <fullName evidence="4">Peptidase MA-like domain-containing protein</fullName>
    </recommendedName>
</protein>
<evidence type="ECO:0000313" key="2">
    <source>
        <dbReference type="EMBL" id="WGS65137.1"/>
    </source>
</evidence>
<keyword evidence="3" id="KW-1185">Reference proteome</keyword>
<dbReference type="EMBL" id="CP069362">
    <property type="protein sequence ID" value="WGS65137.1"/>
    <property type="molecule type" value="Genomic_DNA"/>
</dbReference>
<proteinExistence type="predicted"/>
<name>A0ABY8PR53_9BACT</name>